<feature type="transmembrane region" description="Helical" evidence="13">
    <location>
        <begin position="584"/>
        <end position="601"/>
    </location>
</feature>
<dbReference type="CDD" id="cd06366">
    <property type="entry name" value="PBP1_GABAb_receptor"/>
    <property type="match status" value="1"/>
</dbReference>
<dbReference type="InterPro" id="IPR017979">
    <property type="entry name" value="GPCR_3_CS"/>
</dbReference>
<feature type="transmembrane region" description="Helical" evidence="13">
    <location>
        <begin position="410"/>
        <end position="430"/>
    </location>
</feature>
<accession>A0A5E4NK76</accession>
<dbReference type="FunFam" id="3.40.50.2300:FF:000063">
    <property type="entry name" value="Gamma-aminobutyric acid type B receptor subunit"/>
    <property type="match status" value="1"/>
</dbReference>
<keyword evidence="3 13" id="KW-0812">Transmembrane</keyword>
<dbReference type="PROSITE" id="PS50259">
    <property type="entry name" value="G_PROTEIN_RECEP_F3_4"/>
    <property type="match status" value="1"/>
</dbReference>
<dbReference type="AlphaFoldDB" id="A0A5E4NK76"/>
<dbReference type="PANTHER" id="PTHR10519">
    <property type="entry name" value="GABA-B RECEPTOR"/>
    <property type="match status" value="1"/>
</dbReference>
<protein>
    <recommendedName>
        <fullName evidence="11">Gamma-aminobutyric acid type B receptor subunit 2</fullName>
    </recommendedName>
</protein>
<evidence type="ECO:0000256" key="3">
    <source>
        <dbReference type="ARBA" id="ARBA00022692"/>
    </source>
</evidence>
<organism evidence="15 16">
    <name type="scientific">Cinara cedri</name>
    <dbReference type="NCBI Taxonomy" id="506608"/>
    <lineage>
        <taxon>Eukaryota</taxon>
        <taxon>Metazoa</taxon>
        <taxon>Ecdysozoa</taxon>
        <taxon>Arthropoda</taxon>
        <taxon>Hexapoda</taxon>
        <taxon>Insecta</taxon>
        <taxon>Pterygota</taxon>
        <taxon>Neoptera</taxon>
        <taxon>Paraneoptera</taxon>
        <taxon>Hemiptera</taxon>
        <taxon>Sternorrhyncha</taxon>
        <taxon>Aphidomorpha</taxon>
        <taxon>Aphidoidea</taxon>
        <taxon>Aphididae</taxon>
        <taxon>Lachninae</taxon>
        <taxon>Cinara</taxon>
    </lineage>
</organism>
<dbReference type="GO" id="GO:0004965">
    <property type="term" value="F:G protein-coupled GABA receptor activity"/>
    <property type="evidence" value="ECO:0007669"/>
    <property type="project" value="InterPro"/>
</dbReference>
<keyword evidence="8 15" id="KW-0675">Receptor</keyword>
<dbReference type="GO" id="GO:0007214">
    <property type="term" value="P:gamma-aminobutyric acid signaling pathway"/>
    <property type="evidence" value="ECO:0007669"/>
    <property type="project" value="TreeGrafter"/>
</dbReference>
<evidence type="ECO:0000256" key="1">
    <source>
        <dbReference type="ARBA" id="ARBA00004651"/>
    </source>
</evidence>
<proteinExistence type="predicted"/>
<feature type="region of interest" description="Disordered" evidence="12">
    <location>
        <begin position="977"/>
        <end position="1003"/>
    </location>
</feature>
<evidence type="ECO:0000256" key="6">
    <source>
        <dbReference type="ARBA" id="ARBA00023040"/>
    </source>
</evidence>
<evidence type="ECO:0000256" key="13">
    <source>
        <dbReference type="SAM" id="Phobius"/>
    </source>
</evidence>
<evidence type="ECO:0000256" key="9">
    <source>
        <dbReference type="ARBA" id="ARBA00023180"/>
    </source>
</evidence>
<evidence type="ECO:0000256" key="8">
    <source>
        <dbReference type="ARBA" id="ARBA00023170"/>
    </source>
</evidence>
<feature type="transmembrane region" description="Helical" evidence="13">
    <location>
        <begin position="485"/>
        <end position="506"/>
    </location>
</feature>
<evidence type="ECO:0000256" key="5">
    <source>
        <dbReference type="ARBA" id="ARBA00022989"/>
    </source>
</evidence>
<feature type="region of interest" description="Disordered" evidence="12">
    <location>
        <begin position="737"/>
        <end position="816"/>
    </location>
</feature>
<dbReference type="GO" id="GO:0038039">
    <property type="term" value="C:G protein-coupled receptor heterodimeric complex"/>
    <property type="evidence" value="ECO:0007669"/>
    <property type="project" value="TreeGrafter"/>
</dbReference>
<evidence type="ECO:0000256" key="10">
    <source>
        <dbReference type="ARBA" id="ARBA00023224"/>
    </source>
</evidence>
<keyword evidence="2" id="KW-1003">Cell membrane</keyword>
<feature type="compositionally biased region" description="Polar residues" evidence="12">
    <location>
        <begin position="769"/>
        <end position="797"/>
    </location>
</feature>
<feature type="compositionally biased region" description="Polar residues" evidence="12">
    <location>
        <begin position="807"/>
        <end position="816"/>
    </location>
</feature>
<dbReference type="InterPro" id="IPR017978">
    <property type="entry name" value="GPCR_3_C"/>
</dbReference>
<dbReference type="InterPro" id="IPR028082">
    <property type="entry name" value="Peripla_BP_I"/>
</dbReference>
<dbReference type="Proteomes" id="UP000325440">
    <property type="component" value="Unassembled WGS sequence"/>
</dbReference>
<feature type="transmembrane region" description="Helical" evidence="13">
    <location>
        <begin position="367"/>
        <end position="390"/>
    </location>
</feature>
<dbReference type="SUPFAM" id="SSF53822">
    <property type="entry name" value="Periplasmic binding protein-like I"/>
    <property type="match status" value="1"/>
</dbReference>
<evidence type="ECO:0000256" key="7">
    <source>
        <dbReference type="ARBA" id="ARBA00023136"/>
    </source>
</evidence>
<dbReference type="PROSITE" id="PS00981">
    <property type="entry name" value="G_PROTEIN_RECEP_F3_3"/>
    <property type="match status" value="1"/>
</dbReference>
<evidence type="ECO:0000256" key="4">
    <source>
        <dbReference type="ARBA" id="ARBA00022729"/>
    </source>
</evidence>
<sequence length="1021" mass="114706">MKAFFDMMHEGPHKVMLFGAACTQVTDPIAKASKHWRITQLSYADTHPMFSNTDFPNFFRVVPSENAFNAPRLALLRHFNWTRVGTIYQNEPRYALAHNQLVAMLEKDNFVVDDTQNIAGDVSLPIKKLREKDIRIILGNFNETWARKVFCEAYRVGMVGGKYQWLIMGTYNPLWWDEKTSPCPVAHLSAALDGCILTDYLPLSTTGEITVSGITSKEYQQEYDMRRDNEYSRFHGYTYDGLWTAALAIQEVARKVHQSSRDKGTLNRTIADFRYRDREWEDLFLEALRQTSFEGVTGPVRFYNNERKASILLKQFQGDKEVKIGEYNGVTGTLDLSVGEEVKWRAGGKGPPKDRTLTIYEDSHVNVGVYIGLAVAAVIGIIFATAFLIVNIRYRDQKYIKMSSPHLNNLIIIGAMLTYTSVIFLGLNSRMTSINVFPYICAARAWLLMAGFSLAFGAMFSKTWRVHSIFTDITINKKIVKDTQLFLMVSILLCIDLGIMFTWQFSDPFYRETKQMESYPHPHNDDIVIIPCNEYCQSDHMTVFLAIIYVYKGSLMVFGAFLAWETRHVSIPALNDSKYVGMSVYNVVLMCVAGAAISFVLNDQQDASFIIISVFILFCSTATLFLVFIPKIVELKRNPQGVDKRIRATLRPMSKTYKDVCDTEEQIRAQKSKNQQYRQQLLDVDREIDAMVLKIDTYRAHKLSELKQKKITEEKLTKVDVIQEEESNGVIEVSVPEQFSPEKKPCQRHTRIPSISIEPAKPPDEPVSFTPSPTRSFSQRRSSGCSATASMGQQQPAASCAYRRPSMPQTKRSCQQPTFVHQDELWLTQTQRHANRSPPPVTRGLLNNNVDSPTDDEDDSSSSATTASSMHRSVSEKSGSCSGGVGISCVGSSTSSRNRGPGLRRPSAPHMHSTPNVYHGRRRESGGSAGAGSPPNTTGSPPSLGGAGMSRVNTLSEGELLDVAILPIFQKLLTERRAHNSSSSSSSHHHHQQQSQQQHHNRASIASCPNIAVKCDIVEYL</sequence>
<dbReference type="Gene3D" id="3.40.50.2300">
    <property type="match status" value="2"/>
</dbReference>
<dbReference type="InterPro" id="IPR002455">
    <property type="entry name" value="GPCR3_GABA-B"/>
</dbReference>
<dbReference type="PRINTS" id="PR01176">
    <property type="entry name" value="GABABRECEPTR"/>
</dbReference>
<keyword evidence="6" id="KW-0297">G-protein coupled receptor</keyword>
<evidence type="ECO:0000256" key="12">
    <source>
        <dbReference type="SAM" id="MobiDB-lite"/>
    </source>
</evidence>
<feature type="domain" description="G-protein coupled receptors family 3 profile" evidence="14">
    <location>
        <begin position="369"/>
        <end position="640"/>
    </location>
</feature>
<dbReference type="PANTHER" id="PTHR10519:SF74">
    <property type="entry name" value="GAMMA-AMINOBUTYRIC ACID TYPE B RECEPTOR SUBUNIT 2"/>
    <property type="match status" value="1"/>
</dbReference>
<dbReference type="OrthoDB" id="2150267at2759"/>
<keyword evidence="4" id="KW-0732">Signal</keyword>
<dbReference type="EMBL" id="CABPRJ010002396">
    <property type="protein sequence ID" value="VVC45212.1"/>
    <property type="molecule type" value="Genomic_DNA"/>
</dbReference>
<evidence type="ECO:0000259" key="14">
    <source>
        <dbReference type="PROSITE" id="PS50259"/>
    </source>
</evidence>
<dbReference type="Pfam" id="PF00003">
    <property type="entry name" value="7tm_3"/>
    <property type="match status" value="1"/>
</dbReference>
<name>A0A5E4NK76_9HEMI</name>
<feature type="compositionally biased region" description="Low complexity" evidence="12">
    <location>
        <begin position="887"/>
        <end position="896"/>
    </location>
</feature>
<dbReference type="Pfam" id="PF01094">
    <property type="entry name" value="ANF_receptor"/>
    <property type="match status" value="1"/>
</dbReference>
<keyword evidence="16" id="KW-1185">Reference proteome</keyword>
<keyword evidence="10" id="KW-0807">Transducer</keyword>
<feature type="compositionally biased region" description="Low complexity" evidence="12">
    <location>
        <begin position="931"/>
        <end position="944"/>
    </location>
</feature>
<dbReference type="PRINTS" id="PR01177">
    <property type="entry name" value="GABAB1RECPTR"/>
</dbReference>
<gene>
    <name evidence="15" type="ORF">CINCED_3A011905</name>
</gene>
<comment type="subcellular location">
    <subcellularLocation>
        <location evidence="1">Cell membrane</location>
        <topology evidence="1">Multi-pass membrane protein</topology>
    </subcellularLocation>
</comment>
<evidence type="ECO:0000313" key="16">
    <source>
        <dbReference type="Proteomes" id="UP000325440"/>
    </source>
</evidence>
<reference evidence="15 16" key="1">
    <citation type="submission" date="2019-08" db="EMBL/GenBank/DDBJ databases">
        <authorList>
            <person name="Alioto T."/>
            <person name="Alioto T."/>
            <person name="Gomez Garrido J."/>
        </authorList>
    </citation>
    <scope>NUCLEOTIDE SEQUENCE [LARGE SCALE GENOMIC DNA]</scope>
</reference>
<keyword evidence="5 13" id="KW-1133">Transmembrane helix</keyword>
<feature type="transmembrane region" description="Helical" evidence="13">
    <location>
        <begin position="543"/>
        <end position="564"/>
    </location>
</feature>
<keyword evidence="9" id="KW-0325">Glycoprotein</keyword>
<evidence type="ECO:0000313" key="15">
    <source>
        <dbReference type="EMBL" id="VVC45212.1"/>
    </source>
</evidence>
<feature type="transmembrane region" description="Helical" evidence="13">
    <location>
        <begin position="436"/>
        <end position="460"/>
    </location>
</feature>
<evidence type="ECO:0000256" key="11">
    <source>
        <dbReference type="ARBA" id="ARBA00073785"/>
    </source>
</evidence>
<feature type="transmembrane region" description="Helical" evidence="13">
    <location>
        <begin position="607"/>
        <end position="629"/>
    </location>
</feature>
<feature type="region of interest" description="Disordered" evidence="12">
    <location>
        <begin position="831"/>
        <end position="950"/>
    </location>
</feature>
<evidence type="ECO:0000256" key="2">
    <source>
        <dbReference type="ARBA" id="ARBA00022475"/>
    </source>
</evidence>
<dbReference type="InterPro" id="IPR001828">
    <property type="entry name" value="ANF_lig-bd_rcpt"/>
</dbReference>
<keyword evidence="7 13" id="KW-0472">Membrane</keyword>